<dbReference type="Pfam" id="PF08808">
    <property type="entry name" value="RES"/>
    <property type="match status" value="1"/>
</dbReference>
<evidence type="ECO:0000259" key="1">
    <source>
        <dbReference type="SMART" id="SM00953"/>
    </source>
</evidence>
<dbReference type="EMBL" id="SZQL01000002">
    <property type="protein sequence ID" value="TKK70928.1"/>
    <property type="molecule type" value="Genomic_DNA"/>
</dbReference>
<protein>
    <submittedName>
        <fullName evidence="2">RES domain-containing protein</fullName>
    </submittedName>
</protein>
<dbReference type="AlphaFoldDB" id="A0A4U3L6Q7"/>
<comment type="caution">
    <text evidence="2">The sequence shown here is derived from an EMBL/GenBank/DDBJ whole genome shotgun (WGS) entry which is preliminary data.</text>
</comment>
<dbReference type="Proteomes" id="UP000305848">
    <property type="component" value="Unassembled WGS sequence"/>
</dbReference>
<dbReference type="OrthoDB" id="9789501at2"/>
<evidence type="ECO:0000313" key="3">
    <source>
        <dbReference type="Proteomes" id="UP000305848"/>
    </source>
</evidence>
<dbReference type="RefSeq" id="WP_137260527.1">
    <property type="nucleotide sequence ID" value="NZ_SZQL01000002.1"/>
</dbReference>
<gene>
    <name evidence="2" type="ORF">FC093_04340</name>
</gene>
<name>A0A4U3L6Q7_9BACT</name>
<feature type="domain" description="RES" evidence="1">
    <location>
        <begin position="15"/>
        <end position="140"/>
    </location>
</feature>
<organism evidence="2 3">
    <name type="scientific">Ilyomonas limi</name>
    <dbReference type="NCBI Taxonomy" id="2575867"/>
    <lineage>
        <taxon>Bacteria</taxon>
        <taxon>Pseudomonadati</taxon>
        <taxon>Bacteroidota</taxon>
        <taxon>Chitinophagia</taxon>
        <taxon>Chitinophagales</taxon>
        <taxon>Chitinophagaceae</taxon>
        <taxon>Ilyomonas</taxon>
    </lineage>
</organism>
<dbReference type="SMART" id="SM00953">
    <property type="entry name" value="RES"/>
    <property type="match status" value="1"/>
</dbReference>
<reference evidence="2 3" key="1">
    <citation type="submission" date="2019-05" db="EMBL/GenBank/DDBJ databases">
        <title>Panacibacter sp. strain 17mud1-8 Genome sequencing and assembly.</title>
        <authorList>
            <person name="Chhetri G."/>
        </authorList>
    </citation>
    <scope>NUCLEOTIDE SEQUENCE [LARGE SCALE GENOMIC DNA]</scope>
    <source>
        <strain evidence="2 3">17mud1-8</strain>
    </source>
</reference>
<accession>A0A4U3L6Q7</accession>
<evidence type="ECO:0000313" key="2">
    <source>
        <dbReference type="EMBL" id="TKK70928.1"/>
    </source>
</evidence>
<proteinExistence type="predicted"/>
<sequence length="152" mass="17182">MLVYRIVKSEKRTADLTGTGAYNEGGRWNSEGVYALYTSEHSALAMLEVLVHVDESELPPDMFIMTIAVADNAPVFSIPDDSLPANWRIPENILLKEMGDKILMEKKFVGIKVRSAVMQDSYNYVLNPLFPNYYDLVKVVEVKPLAVDKRLK</sequence>
<keyword evidence="3" id="KW-1185">Reference proteome</keyword>
<dbReference type="InterPro" id="IPR014914">
    <property type="entry name" value="RES_dom"/>
</dbReference>